<dbReference type="GeneID" id="42007391"/>
<dbReference type="GO" id="GO:0004601">
    <property type="term" value="F:peroxidase activity"/>
    <property type="evidence" value="ECO:0007669"/>
    <property type="project" value="UniProtKB-KW"/>
</dbReference>
<dbReference type="EC" id="1.11.1.-" evidence="8"/>
<keyword evidence="8" id="KW-0732">Signal</keyword>
<evidence type="ECO:0000256" key="3">
    <source>
        <dbReference type="ARBA" id="ARBA00022559"/>
    </source>
</evidence>
<evidence type="ECO:0000313" key="12">
    <source>
        <dbReference type="Proteomes" id="UP000319731"/>
    </source>
</evidence>
<dbReference type="InterPro" id="IPR002861">
    <property type="entry name" value="Reeler_dom"/>
</dbReference>
<feature type="region of interest" description="Disordered" evidence="9">
    <location>
        <begin position="178"/>
        <end position="204"/>
    </location>
</feature>
<dbReference type="Pfam" id="PF00141">
    <property type="entry name" value="peroxidase"/>
    <property type="match status" value="1"/>
</dbReference>
<proteinExistence type="inferred from homology"/>
<protein>
    <recommendedName>
        <fullName evidence="8">Peroxidase</fullName>
        <ecNumber evidence="8">1.11.1.-</ecNumber>
    </recommendedName>
</protein>
<dbReference type="PANTHER" id="PTHR31356:SF36">
    <property type="entry name" value="L-ASCORBATE PEROXIDASE 3"/>
    <property type="match status" value="1"/>
</dbReference>
<evidence type="ECO:0000256" key="1">
    <source>
        <dbReference type="ARBA" id="ARBA00003917"/>
    </source>
</evidence>
<dbReference type="InterPro" id="IPR019794">
    <property type="entry name" value="Peroxidases_AS"/>
</dbReference>
<comment type="function">
    <text evidence="1">Destroys radicals which are normally produced within the cells and which are toxic to biological systems.</text>
</comment>
<dbReference type="PROSITE" id="PS50873">
    <property type="entry name" value="PEROXIDASE_4"/>
    <property type="match status" value="1"/>
</dbReference>
<dbReference type="SUPFAM" id="SSF48113">
    <property type="entry name" value="Heme-dependent peroxidases"/>
    <property type="match status" value="1"/>
</dbReference>
<keyword evidence="12" id="KW-1185">Reference proteome</keyword>
<keyword evidence="4" id="KW-0349">Heme</keyword>
<dbReference type="InterPro" id="IPR019793">
    <property type="entry name" value="Peroxidases_heam-ligand_BS"/>
</dbReference>
<dbReference type="PROSITE" id="PS00435">
    <property type="entry name" value="PEROXIDASE_1"/>
    <property type="match status" value="1"/>
</dbReference>
<dbReference type="InterPro" id="IPR002207">
    <property type="entry name" value="Peroxidase_I"/>
</dbReference>
<evidence type="ECO:0000256" key="4">
    <source>
        <dbReference type="ARBA" id="ARBA00022617"/>
    </source>
</evidence>
<dbReference type="Proteomes" id="UP000319731">
    <property type="component" value="Unassembled WGS sequence"/>
</dbReference>
<evidence type="ECO:0000256" key="6">
    <source>
        <dbReference type="ARBA" id="ARBA00023002"/>
    </source>
</evidence>
<dbReference type="PRINTS" id="PR00458">
    <property type="entry name" value="PEROXIDASE"/>
</dbReference>
<dbReference type="InterPro" id="IPR010255">
    <property type="entry name" value="Haem_peroxidase_sf"/>
</dbReference>
<dbReference type="EMBL" id="QEAO01000084">
    <property type="protein sequence ID" value="TPX30229.1"/>
    <property type="molecule type" value="Genomic_DNA"/>
</dbReference>
<organism evidence="11 12">
    <name type="scientific">Synchytrium microbalum</name>
    <dbReference type="NCBI Taxonomy" id="1806994"/>
    <lineage>
        <taxon>Eukaryota</taxon>
        <taxon>Fungi</taxon>
        <taxon>Fungi incertae sedis</taxon>
        <taxon>Chytridiomycota</taxon>
        <taxon>Chytridiomycota incertae sedis</taxon>
        <taxon>Chytridiomycetes</taxon>
        <taxon>Synchytriales</taxon>
        <taxon>Synchytriaceae</taxon>
        <taxon>Synchytrium</taxon>
    </lineage>
</organism>
<comment type="caution">
    <text evidence="11">The sequence shown here is derived from an EMBL/GenBank/DDBJ whole genome shotgun (WGS) entry which is preliminary data.</text>
</comment>
<feature type="chain" id="PRO_5021513265" description="Peroxidase" evidence="8">
    <location>
        <begin position="18"/>
        <end position="460"/>
    </location>
</feature>
<dbReference type="Gene3D" id="1.10.520.10">
    <property type="match status" value="1"/>
</dbReference>
<feature type="domain" description="Plant heme peroxidase family profile" evidence="10">
    <location>
        <begin position="273"/>
        <end position="460"/>
    </location>
</feature>
<evidence type="ECO:0000256" key="9">
    <source>
        <dbReference type="SAM" id="MobiDB-lite"/>
    </source>
</evidence>
<dbReference type="GO" id="GO:0034599">
    <property type="term" value="P:cellular response to oxidative stress"/>
    <property type="evidence" value="ECO:0007669"/>
    <property type="project" value="InterPro"/>
</dbReference>
<dbReference type="GO" id="GO:0020037">
    <property type="term" value="F:heme binding"/>
    <property type="evidence" value="ECO:0007669"/>
    <property type="project" value="UniProtKB-UniRule"/>
</dbReference>
<sequence>MLPRFLTILALVSSINGLPTGAPYCDPTLSNAPVLNVFTTFHGAKSAAVQYQLTSSAPSYATGQVMTLSLSGASNANIGGVLIGVRDADGNFVSGMAVPTIGTFKSCVNGGVGSGMTITHSALNTLAKIDIAFTPPAGTLGALTVSAIVVSQGLGTPWSTAVMTINAGGAAGVGKPAPEPCCGKPKPAPAPASSGPAPQSTGPAGNYDAVRADIAAILNNEAWDDGSLGPIFVRLAWHTSGSFDPVMKNGGSNGATMRFQPEASDPHNNGLPAARAFLEPVRAKNPWISRGDLWTLAGEVQSYHGSIDVTPQQVAANPAIVPPLNRLPNAELGATHIRTIFGRMNFTDAEMVALIGAHSLGRAHSGNSGYVGAWTATPTKMNNLFFTNLVNIKWTPNVPNATVTKMQYQDPTGQLMMLPTDIALTTDPIFNKQVQKYANDNNVFTADFASAFGKLIALGT</sequence>
<keyword evidence="5" id="KW-0479">Metal-binding</keyword>
<gene>
    <name evidence="11" type="ORF">SmJEL517_g06168</name>
</gene>
<keyword evidence="7" id="KW-0408">Iron</keyword>
<dbReference type="STRING" id="1806994.A0A507BSX0"/>
<dbReference type="PANTHER" id="PTHR31356">
    <property type="entry name" value="THYLAKOID LUMENAL 29 KDA PROTEIN, CHLOROPLASTIC-RELATED"/>
    <property type="match status" value="1"/>
</dbReference>
<dbReference type="GO" id="GO:0046872">
    <property type="term" value="F:metal ion binding"/>
    <property type="evidence" value="ECO:0007669"/>
    <property type="project" value="UniProtKB-UniRule"/>
</dbReference>
<evidence type="ECO:0000256" key="5">
    <source>
        <dbReference type="ARBA" id="ARBA00022723"/>
    </source>
</evidence>
<dbReference type="GO" id="GO:0042744">
    <property type="term" value="P:hydrogen peroxide catabolic process"/>
    <property type="evidence" value="ECO:0007669"/>
    <property type="project" value="TreeGrafter"/>
</dbReference>
<dbReference type="Pfam" id="PF02014">
    <property type="entry name" value="Reeler"/>
    <property type="match status" value="1"/>
</dbReference>
<accession>A0A507BSX0</accession>
<name>A0A507BSX0_9FUNG</name>
<evidence type="ECO:0000256" key="7">
    <source>
        <dbReference type="ARBA" id="ARBA00023004"/>
    </source>
</evidence>
<evidence type="ECO:0000256" key="8">
    <source>
        <dbReference type="RuleBase" id="RU363051"/>
    </source>
</evidence>
<reference evidence="11 12" key="1">
    <citation type="journal article" date="2019" name="Sci. Rep.">
        <title>Comparative genomics of chytrid fungi reveal insights into the obligate biotrophic and pathogenic lifestyle of Synchytrium endobioticum.</title>
        <authorList>
            <person name="van de Vossenberg B.T.L.H."/>
            <person name="Warris S."/>
            <person name="Nguyen H.D.T."/>
            <person name="van Gent-Pelzer M.P.E."/>
            <person name="Joly D.L."/>
            <person name="van de Geest H.C."/>
            <person name="Bonants P.J.M."/>
            <person name="Smith D.S."/>
            <person name="Levesque C.A."/>
            <person name="van der Lee T.A.J."/>
        </authorList>
    </citation>
    <scope>NUCLEOTIDE SEQUENCE [LARGE SCALE GENOMIC DNA]</scope>
    <source>
        <strain evidence="11 12">JEL517</strain>
    </source>
</reference>
<dbReference type="PRINTS" id="PR00459">
    <property type="entry name" value="ASPEROXIDASE"/>
</dbReference>
<evidence type="ECO:0000313" key="11">
    <source>
        <dbReference type="EMBL" id="TPX30229.1"/>
    </source>
</evidence>
<dbReference type="InterPro" id="IPR002016">
    <property type="entry name" value="Haem_peroxidase"/>
</dbReference>
<keyword evidence="3 8" id="KW-0575">Peroxidase</keyword>
<evidence type="ECO:0000256" key="2">
    <source>
        <dbReference type="ARBA" id="ARBA00005997"/>
    </source>
</evidence>
<dbReference type="GO" id="GO:0000302">
    <property type="term" value="P:response to reactive oxygen species"/>
    <property type="evidence" value="ECO:0007669"/>
    <property type="project" value="TreeGrafter"/>
</dbReference>
<comment type="similarity">
    <text evidence="2">Belongs to the peroxidase family. Cytochrome c peroxidase subfamily.</text>
</comment>
<evidence type="ECO:0000259" key="10">
    <source>
        <dbReference type="PROSITE" id="PS50873"/>
    </source>
</evidence>
<dbReference type="InterPro" id="IPR044831">
    <property type="entry name" value="Ccp1-like"/>
</dbReference>
<keyword evidence="6 8" id="KW-0560">Oxidoreductase</keyword>
<dbReference type="OrthoDB" id="2859658at2759"/>
<dbReference type="RefSeq" id="XP_031021939.1">
    <property type="nucleotide sequence ID" value="XM_031172094.1"/>
</dbReference>
<feature type="signal peptide" evidence="8">
    <location>
        <begin position="1"/>
        <end position="17"/>
    </location>
</feature>
<dbReference type="AlphaFoldDB" id="A0A507BSX0"/>
<dbReference type="Gene3D" id="1.10.420.10">
    <property type="entry name" value="Peroxidase, domain 2"/>
    <property type="match status" value="1"/>
</dbReference>
<dbReference type="PROSITE" id="PS00436">
    <property type="entry name" value="PEROXIDASE_2"/>
    <property type="match status" value="1"/>
</dbReference>